<dbReference type="EMBL" id="JARGYU010000001">
    <property type="protein sequence ID" value="MDZ5761132.1"/>
    <property type="molecule type" value="Genomic_DNA"/>
</dbReference>
<keyword evidence="4 6" id="KW-0215">Deoxyribonucleotide synthesis</keyword>
<sequence length="667" mass="75938">MNQNFTKKYNNLLKETKYLIELDKNRDSLISEFANNMLKERYVIPGEEVQDMFSRVATYYSNDIYHAQRLYDYMSQLWFMPATPILSNGGTKRGLPISCFLNEVSDSLNGIVSTWDENVWLASGGGGIGTYWGEVRSIGERVNGNGQTSGIIPFICVQDSMTLAISQGNLRRGSSAAYLPVWHPEIEEFIEMRRPTGGDISRKALNMHHGIVINDEFMNAVINDTSWELRSPMTLKPIRSLSKARDLWIRILTARLETGEPYILFIDNVNKSLPETYKKLGLKIKTSNLCSEITLATGLDHLNEERTAVCCLSSVNLEFFDIWEKNSDFIIDIMFFLDNVIEDFIQNANQKEYRKAIYSSYRGRDVGLGAMGFHTLLQLKGIPFESQDAKIWNKKIFKHIREKVDIASKEIAKQRGSCPDAQDVGIQERFVHKIAIAPNASISHITGSSASIELLPANIYIIKGLSGSNVVRNKNLIPVLEKYQKNNDDIWTSIINNNGSVQHLDFLSPEEKKIFKTAFEVDQQWVIDLAAERTEYICQSQSLNIFLKADIHKKTLHDIHINAWKNGVKSLYYLRSQSIQQPDRLTIDQKNITSSSNSNNVIKNIKNSNDTNSLVDDIEESELSLKINKNSIIITNNIPKNNMLCNIYNNNYQQTTSNDYDECLLCQ</sequence>
<comment type="catalytic activity">
    <reaction evidence="5 6">
        <text>a 2'-deoxyribonucleoside 5'-diphosphate + [thioredoxin]-disulfide + H2O = a ribonucleoside 5'-diphosphate + [thioredoxin]-dithiol</text>
        <dbReference type="Rhea" id="RHEA:23252"/>
        <dbReference type="Rhea" id="RHEA-COMP:10698"/>
        <dbReference type="Rhea" id="RHEA-COMP:10700"/>
        <dbReference type="ChEBI" id="CHEBI:15377"/>
        <dbReference type="ChEBI" id="CHEBI:29950"/>
        <dbReference type="ChEBI" id="CHEBI:50058"/>
        <dbReference type="ChEBI" id="CHEBI:57930"/>
        <dbReference type="ChEBI" id="CHEBI:73316"/>
        <dbReference type="EC" id="1.17.4.1"/>
    </reaction>
</comment>
<organism evidence="9 10">
    <name type="scientific">Lyticum sinuosum</name>
    <dbReference type="NCBI Taxonomy" id="1332059"/>
    <lineage>
        <taxon>Bacteria</taxon>
        <taxon>Pseudomonadati</taxon>
        <taxon>Pseudomonadota</taxon>
        <taxon>Alphaproteobacteria</taxon>
        <taxon>Rickettsiales</taxon>
        <taxon>Lyticum</taxon>
    </lineage>
</organism>
<dbReference type="InterPro" id="IPR008926">
    <property type="entry name" value="RNR_R1-su_N"/>
</dbReference>
<dbReference type="GO" id="GO:0004748">
    <property type="term" value="F:ribonucleoside-diphosphate reductase activity, thioredoxin disulfide as acceptor"/>
    <property type="evidence" value="ECO:0007669"/>
    <property type="project" value="UniProtKB-EC"/>
</dbReference>
<dbReference type="GO" id="GO:0005971">
    <property type="term" value="C:ribonucleoside-diphosphate reductase complex"/>
    <property type="evidence" value="ECO:0007669"/>
    <property type="project" value="TreeGrafter"/>
</dbReference>
<evidence type="ECO:0000256" key="1">
    <source>
        <dbReference type="ARBA" id="ARBA00010406"/>
    </source>
</evidence>
<feature type="domain" description="Ribonucleotide reductase large subunit C-terminal" evidence="8">
    <location>
        <begin position="429"/>
        <end position="574"/>
    </location>
</feature>
<evidence type="ECO:0000259" key="8">
    <source>
        <dbReference type="Pfam" id="PF02867"/>
    </source>
</evidence>
<dbReference type="PANTHER" id="PTHR11573">
    <property type="entry name" value="RIBONUCLEOSIDE-DIPHOSPHATE REDUCTASE LARGE CHAIN"/>
    <property type="match status" value="1"/>
</dbReference>
<evidence type="ECO:0000256" key="4">
    <source>
        <dbReference type="ARBA" id="ARBA00023116"/>
    </source>
</evidence>
<evidence type="ECO:0000313" key="9">
    <source>
        <dbReference type="EMBL" id="MDZ5761132.1"/>
    </source>
</evidence>
<dbReference type="PANTHER" id="PTHR11573:SF6">
    <property type="entry name" value="RIBONUCLEOSIDE-DIPHOSPHATE REDUCTASE LARGE SUBUNIT"/>
    <property type="match status" value="1"/>
</dbReference>
<dbReference type="SUPFAM" id="SSF48168">
    <property type="entry name" value="R1 subunit of ribonucleotide reductase, N-terminal domain"/>
    <property type="match status" value="1"/>
</dbReference>
<dbReference type="RefSeq" id="WP_322498556.1">
    <property type="nucleotide sequence ID" value="NZ_JARGYU010000001.1"/>
</dbReference>
<dbReference type="Gene3D" id="3.20.70.20">
    <property type="match status" value="1"/>
</dbReference>
<feature type="domain" description="Ribonucleotide reductase large subunit C-terminal" evidence="8">
    <location>
        <begin position="98"/>
        <end position="420"/>
    </location>
</feature>
<evidence type="ECO:0000256" key="2">
    <source>
        <dbReference type="ARBA" id="ARBA00012274"/>
    </source>
</evidence>
<dbReference type="Pfam" id="PF00317">
    <property type="entry name" value="Ribonuc_red_lgN"/>
    <property type="match status" value="1"/>
</dbReference>
<evidence type="ECO:0000256" key="5">
    <source>
        <dbReference type="ARBA" id="ARBA00047754"/>
    </source>
</evidence>
<dbReference type="SUPFAM" id="SSF51998">
    <property type="entry name" value="PFL-like glycyl radical enzymes"/>
    <property type="match status" value="1"/>
</dbReference>
<proteinExistence type="inferred from homology"/>
<comment type="similarity">
    <text evidence="1 6">Belongs to the ribonucleoside diphosphate reductase large chain family.</text>
</comment>
<dbReference type="PRINTS" id="PR01183">
    <property type="entry name" value="RIBORDTASEM1"/>
</dbReference>
<evidence type="ECO:0000259" key="7">
    <source>
        <dbReference type="Pfam" id="PF00317"/>
    </source>
</evidence>
<comment type="caution">
    <text evidence="9">The sequence shown here is derived from an EMBL/GenBank/DDBJ whole genome shotgun (WGS) entry which is preliminary data.</text>
</comment>
<dbReference type="InterPro" id="IPR013509">
    <property type="entry name" value="RNR_lsu_N"/>
</dbReference>
<dbReference type="GO" id="GO:0009263">
    <property type="term" value="P:deoxyribonucleotide biosynthetic process"/>
    <property type="evidence" value="ECO:0007669"/>
    <property type="project" value="UniProtKB-KW"/>
</dbReference>
<dbReference type="GO" id="GO:0005524">
    <property type="term" value="F:ATP binding"/>
    <property type="evidence" value="ECO:0007669"/>
    <property type="project" value="InterPro"/>
</dbReference>
<reference evidence="9" key="1">
    <citation type="submission" date="2023-02" db="EMBL/GenBank/DDBJ databases">
        <title>Host association and intracellularity evolved multiple times independently in the Rickettsiales.</title>
        <authorList>
            <person name="Castelli M."/>
            <person name="Nardi T."/>
            <person name="Gammuto L."/>
            <person name="Bellinzona G."/>
            <person name="Sabaneyeva E."/>
            <person name="Potekhin A."/>
            <person name="Serra V."/>
            <person name="Petroni G."/>
            <person name="Sassera D."/>
        </authorList>
    </citation>
    <scope>NUCLEOTIDE SEQUENCE</scope>
    <source>
        <strain evidence="9">USBL-36I1</strain>
    </source>
</reference>
<keyword evidence="3 6" id="KW-0560">Oxidoreductase</keyword>
<dbReference type="Pfam" id="PF02867">
    <property type="entry name" value="Ribonuc_red_lgC"/>
    <property type="match status" value="2"/>
</dbReference>
<comment type="function">
    <text evidence="6">Provides the precursors necessary for DNA synthesis. Catalyzes the biosynthesis of deoxyribonucleotides from the corresponding ribonucleotides.</text>
</comment>
<protein>
    <recommendedName>
        <fullName evidence="2 6">Ribonucleoside-diphosphate reductase</fullName>
        <ecNumber evidence="2 6">1.17.4.1</ecNumber>
    </recommendedName>
</protein>
<evidence type="ECO:0000256" key="6">
    <source>
        <dbReference type="RuleBase" id="RU003410"/>
    </source>
</evidence>
<dbReference type="EC" id="1.17.4.1" evidence="2 6"/>
<evidence type="ECO:0000256" key="3">
    <source>
        <dbReference type="ARBA" id="ARBA00023002"/>
    </source>
</evidence>
<evidence type="ECO:0000313" key="10">
    <source>
        <dbReference type="Proteomes" id="UP001289135"/>
    </source>
</evidence>
<name>A0AAE5AGS5_9RICK</name>
<feature type="domain" description="Ribonucleotide reductase large subunit N-terminal" evidence="7">
    <location>
        <begin position="31"/>
        <end position="94"/>
    </location>
</feature>
<dbReference type="InterPro" id="IPR039718">
    <property type="entry name" value="Rrm1"/>
</dbReference>
<dbReference type="AlphaFoldDB" id="A0AAE5AGS5"/>
<gene>
    <name evidence="9" type="ORF">Lyticum_00299</name>
</gene>
<dbReference type="NCBIfam" id="NF006577">
    <property type="entry name" value="PRK09102.1"/>
    <property type="match status" value="1"/>
</dbReference>
<accession>A0AAE5AGS5</accession>
<dbReference type="InterPro" id="IPR000788">
    <property type="entry name" value="RNR_lg_C"/>
</dbReference>
<dbReference type="Proteomes" id="UP001289135">
    <property type="component" value="Unassembled WGS sequence"/>
</dbReference>
<keyword evidence="10" id="KW-1185">Reference proteome</keyword>